<dbReference type="AlphaFoldDB" id="A0A922DZD7"/>
<evidence type="ECO:0000313" key="2">
    <source>
        <dbReference type="EMBL" id="KAG6692867.1"/>
    </source>
</evidence>
<evidence type="ECO:0000256" key="1">
    <source>
        <dbReference type="SAM" id="SignalP"/>
    </source>
</evidence>
<keyword evidence="1" id="KW-0732">Signal</keyword>
<organism evidence="2 3">
    <name type="scientific">Carya illinoinensis</name>
    <name type="common">Pecan</name>
    <dbReference type="NCBI Taxonomy" id="32201"/>
    <lineage>
        <taxon>Eukaryota</taxon>
        <taxon>Viridiplantae</taxon>
        <taxon>Streptophyta</taxon>
        <taxon>Embryophyta</taxon>
        <taxon>Tracheophyta</taxon>
        <taxon>Spermatophyta</taxon>
        <taxon>Magnoliopsida</taxon>
        <taxon>eudicotyledons</taxon>
        <taxon>Gunneridae</taxon>
        <taxon>Pentapetalae</taxon>
        <taxon>rosids</taxon>
        <taxon>fabids</taxon>
        <taxon>Fagales</taxon>
        <taxon>Juglandaceae</taxon>
        <taxon>Carya</taxon>
    </lineage>
</organism>
<protein>
    <submittedName>
        <fullName evidence="2">Uncharacterized protein</fullName>
    </submittedName>
</protein>
<comment type="caution">
    <text evidence="2">The sequence shown here is derived from an EMBL/GenBank/DDBJ whole genome shotgun (WGS) entry which is preliminary data.</text>
</comment>
<dbReference type="EMBL" id="CM031834">
    <property type="protein sequence ID" value="KAG6692867.1"/>
    <property type="molecule type" value="Genomic_DNA"/>
</dbReference>
<accession>A0A922DZD7</accession>
<feature type="signal peptide" evidence="1">
    <location>
        <begin position="1"/>
        <end position="22"/>
    </location>
</feature>
<evidence type="ECO:0000313" key="3">
    <source>
        <dbReference type="Proteomes" id="UP000811246"/>
    </source>
</evidence>
<sequence>MIRLSRPVRLCVFFFFLMGRLTKNIPSIDRGSSCRTWFGLTCSWISVLDSRS</sequence>
<proteinExistence type="predicted"/>
<dbReference type="Proteomes" id="UP000811246">
    <property type="component" value="Chromosome 10"/>
</dbReference>
<gene>
    <name evidence="2" type="ORF">I3842_10G136000</name>
</gene>
<name>A0A922DZD7_CARIL</name>
<reference evidence="2" key="1">
    <citation type="submission" date="2021-01" db="EMBL/GenBank/DDBJ databases">
        <authorList>
            <person name="Lovell J.T."/>
            <person name="Bentley N."/>
            <person name="Bhattarai G."/>
            <person name="Jenkins J.W."/>
            <person name="Sreedasyam A."/>
            <person name="Alarcon Y."/>
            <person name="Bock C."/>
            <person name="Boston L."/>
            <person name="Carlson J."/>
            <person name="Cervantes K."/>
            <person name="Clermont K."/>
            <person name="Krom N."/>
            <person name="Kubenka K."/>
            <person name="Mamidi S."/>
            <person name="Mattison C."/>
            <person name="Monteros M."/>
            <person name="Pisani C."/>
            <person name="Plott C."/>
            <person name="Rajasekar S."/>
            <person name="Rhein H.S."/>
            <person name="Rohla C."/>
            <person name="Song M."/>
            <person name="Hilaire R.S."/>
            <person name="Shu S."/>
            <person name="Wells L."/>
            <person name="Wang X."/>
            <person name="Webber J."/>
            <person name="Heerema R.J."/>
            <person name="Klein P."/>
            <person name="Conner P."/>
            <person name="Grauke L."/>
            <person name="Grimwood J."/>
            <person name="Schmutz J."/>
            <person name="Randall J.J."/>
        </authorList>
    </citation>
    <scope>NUCLEOTIDE SEQUENCE</scope>
    <source>
        <tissue evidence="2">Leaf</tissue>
    </source>
</reference>
<feature type="chain" id="PRO_5037126514" evidence="1">
    <location>
        <begin position="23"/>
        <end position="52"/>
    </location>
</feature>